<feature type="compositionally biased region" description="Polar residues" evidence="8">
    <location>
        <begin position="62"/>
        <end position="73"/>
    </location>
</feature>
<comment type="similarity">
    <text evidence="2">Belongs to the RRM CPSF6/7 family.</text>
</comment>
<organism evidence="10 11">
    <name type="scientific">Operophtera brumata</name>
    <name type="common">Winter moth</name>
    <name type="synonym">Phalaena brumata</name>
    <dbReference type="NCBI Taxonomy" id="104452"/>
    <lineage>
        <taxon>Eukaryota</taxon>
        <taxon>Metazoa</taxon>
        <taxon>Ecdysozoa</taxon>
        <taxon>Arthropoda</taxon>
        <taxon>Hexapoda</taxon>
        <taxon>Insecta</taxon>
        <taxon>Pterygota</taxon>
        <taxon>Neoptera</taxon>
        <taxon>Endopterygota</taxon>
        <taxon>Lepidoptera</taxon>
        <taxon>Glossata</taxon>
        <taxon>Ditrysia</taxon>
        <taxon>Geometroidea</taxon>
        <taxon>Geometridae</taxon>
        <taxon>Larentiinae</taxon>
        <taxon>Operophtera</taxon>
    </lineage>
</organism>
<feature type="region of interest" description="Disordered" evidence="8">
    <location>
        <begin position="468"/>
        <end position="493"/>
    </location>
</feature>
<keyword evidence="4" id="KW-0507">mRNA processing</keyword>
<dbReference type="InterPro" id="IPR012677">
    <property type="entry name" value="Nucleotide-bd_a/b_plait_sf"/>
</dbReference>
<dbReference type="GO" id="GO:0005634">
    <property type="term" value="C:nucleus"/>
    <property type="evidence" value="ECO:0007669"/>
    <property type="project" value="UniProtKB-SubCell"/>
</dbReference>
<dbReference type="InterPro" id="IPR000504">
    <property type="entry name" value="RRM_dom"/>
</dbReference>
<dbReference type="AlphaFoldDB" id="A0A0L7LCF3"/>
<feature type="compositionally biased region" description="Polar residues" evidence="8">
    <location>
        <begin position="168"/>
        <end position="177"/>
    </location>
</feature>
<feature type="compositionally biased region" description="Pro residues" evidence="8">
    <location>
        <begin position="331"/>
        <end position="361"/>
    </location>
</feature>
<dbReference type="PROSITE" id="PS50102">
    <property type="entry name" value="RRM"/>
    <property type="match status" value="1"/>
</dbReference>
<dbReference type="SUPFAM" id="SSF54928">
    <property type="entry name" value="RNA-binding domain, RBD"/>
    <property type="match status" value="1"/>
</dbReference>
<gene>
    <name evidence="10" type="ORF">OBRU01_03839</name>
</gene>
<evidence type="ECO:0000256" key="4">
    <source>
        <dbReference type="ARBA" id="ARBA00022664"/>
    </source>
</evidence>
<dbReference type="Proteomes" id="UP000037510">
    <property type="component" value="Unassembled WGS sequence"/>
</dbReference>
<evidence type="ECO:0000259" key="9">
    <source>
        <dbReference type="PROSITE" id="PS50102"/>
    </source>
</evidence>
<dbReference type="GO" id="GO:0006397">
    <property type="term" value="P:mRNA processing"/>
    <property type="evidence" value="ECO:0007669"/>
    <property type="project" value="UniProtKB-KW"/>
</dbReference>
<dbReference type="EMBL" id="JTDY01001688">
    <property type="protein sequence ID" value="KOB73153.1"/>
    <property type="molecule type" value="Genomic_DNA"/>
</dbReference>
<dbReference type="CDD" id="cd12643">
    <property type="entry name" value="RRM_CFIm68"/>
    <property type="match status" value="1"/>
</dbReference>
<evidence type="ECO:0000256" key="6">
    <source>
        <dbReference type="ARBA" id="ARBA00023242"/>
    </source>
</evidence>
<proteinExistence type="inferred from homology"/>
<dbReference type="Pfam" id="PF25524">
    <property type="entry name" value="RSLD_CPSF6"/>
    <property type="match status" value="1"/>
</dbReference>
<feature type="compositionally biased region" description="Pro residues" evidence="8">
    <location>
        <begin position="370"/>
        <end position="397"/>
    </location>
</feature>
<evidence type="ECO:0000313" key="10">
    <source>
        <dbReference type="EMBL" id="KOB73153.1"/>
    </source>
</evidence>
<keyword evidence="11" id="KW-1185">Reference proteome</keyword>
<feature type="domain" description="RRM" evidence="9">
    <location>
        <begin position="82"/>
        <end position="162"/>
    </location>
</feature>
<dbReference type="Pfam" id="PF00076">
    <property type="entry name" value="RRM_1"/>
    <property type="match status" value="1"/>
</dbReference>
<evidence type="ECO:0000256" key="1">
    <source>
        <dbReference type="ARBA" id="ARBA00004123"/>
    </source>
</evidence>
<dbReference type="InterPro" id="IPR035979">
    <property type="entry name" value="RBD_domain_sf"/>
</dbReference>
<evidence type="ECO:0000256" key="5">
    <source>
        <dbReference type="ARBA" id="ARBA00022884"/>
    </source>
</evidence>
<evidence type="ECO:0000313" key="11">
    <source>
        <dbReference type="Proteomes" id="UP000037510"/>
    </source>
</evidence>
<evidence type="ECO:0000256" key="7">
    <source>
        <dbReference type="PROSITE-ProRule" id="PRU00176"/>
    </source>
</evidence>
<comment type="subcellular location">
    <subcellularLocation>
        <location evidence="1">Nucleus</location>
    </subcellularLocation>
</comment>
<dbReference type="STRING" id="104452.A0A0L7LCF3"/>
<feature type="region of interest" description="Disordered" evidence="8">
    <location>
        <begin position="168"/>
        <end position="400"/>
    </location>
</feature>
<keyword evidence="6" id="KW-0539">Nucleus</keyword>
<protein>
    <recommendedName>
        <fullName evidence="3">Cleavage and polyadenylation specificity factor subunit 6</fullName>
    </recommendedName>
</protein>
<evidence type="ECO:0000256" key="8">
    <source>
        <dbReference type="SAM" id="MobiDB-lite"/>
    </source>
</evidence>
<dbReference type="PANTHER" id="PTHR23204">
    <property type="entry name" value="CLEAVAGE AND POLYADENYLATION SPECIFIC FACTOR"/>
    <property type="match status" value="1"/>
</dbReference>
<evidence type="ECO:0000256" key="2">
    <source>
        <dbReference type="ARBA" id="ARBA00006265"/>
    </source>
</evidence>
<dbReference type="SMART" id="SM00360">
    <property type="entry name" value="RRM"/>
    <property type="match status" value="1"/>
</dbReference>
<accession>A0A0L7LCF3</accession>
<reference evidence="10 11" key="1">
    <citation type="journal article" date="2015" name="Genome Biol. Evol.">
        <title>The genome of winter moth (Operophtera brumata) provides a genomic perspective on sexual dimorphism and phenology.</title>
        <authorList>
            <person name="Derks M.F."/>
            <person name="Smit S."/>
            <person name="Salis L."/>
            <person name="Schijlen E."/>
            <person name="Bossers A."/>
            <person name="Mateman C."/>
            <person name="Pijl A.S."/>
            <person name="de Ridder D."/>
            <person name="Groenen M.A."/>
            <person name="Visser M.E."/>
            <person name="Megens H.J."/>
        </authorList>
    </citation>
    <scope>NUCLEOTIDE SEQUENCE [LARGE SCALE GENOMIC DNA]</scope>
    <source>
        <strain evidence="10">WM2013NL</strain>
        <tissue evidence="10">Head and thorax</tissue>
    </source>
</reference>
<evidence type="ECO:0000256" key="3">
    <source>
        <dbReference type="ARBA" id="ARBA00016259"/>
    </source>
</evidence>
<keyword evidence="5 7" id="KW-0694">RNA-binding</keyword>
<dbReference type="InterPro" id="IPR034772">
    <property type="entry name" value="CPSF6/7"/>
</dbReference>
<dbReference type="Gene3D" id="3.30.70.330">
    <property type="match status" value="1"/>
</dbReference>
<comment type="caution">
    <text evidence="10">The sequence shown here is derived from an EMBL/GenBank/DDBJ whole genome shotgun (WGS) entry which is preliminary data.</text>
</comment>
<feature type="compositionally biased region" description="Pro residues" evidence="8">
    <location>
        <begin position="264"/>
        <end position="289"/>
    </location>
</feature>
<dbReference type="GO" id="GO:0003723">
    <property type="term" value="F:RNA binding"/>
    <property type="evidence" value="ECO:0007669"/>
    <property type="project" value="UniProtKB-UniRule"/>
</dbReference>
<name>A0A0L7LCF3_OPEBR</name>
<dbReference type="InterPro" id="IPR057951">
    <property type="entry name" value="CPSF6/7_RSLD_N"/>
</dbReference>
<feature type="compositionally biased region" description="Pro residues" evidence="8">
    <location>
        <begin position="192"/>
        <end position="201"/>
    </location>
</feature>
<dbReference type="InterPro" id="IPR034769">
    <property type="entry name" value="CPSF6_RRM"/>
</dbReference>
<sequence>MADGGVDIDLYADDIESDFNRQDEFGGENVDLYDDVIAAPPLKPEDDGPPNSGGGNHHPTEEQNGNSYHSNGPSHGHHGRRFQLYVGNLTWWATDQDIANAIQDVGVNDFQDVKFFENRANGQSKGFCVISLGSDQSLRMVLDRLPKKDIHGQQPVVTLPTKQALNQFESQSKTRSTPPGPNNGPGGMRGPPGHPGGPPGSHPGGGPGGPHHQMRGPPQGPPHHPPHHMQHQGPPPPHHMQHPGPPPHQGPPPGHRPPMQMQRPPGPRPGPEWGPRGPHMPPQQPPQYGPPQHQMPHQMPPPHAVRVGPGAPAPHVNPAFFNQQPQVQPAPGGPPPQQQGPPGPGAPYGHPPHGAPPPSQGPLPGRQPYGRPPQPARPHHGAPPAPHPAHPAHPPMPVISEAEFEEVMSRNRTVSSSAIARAVSDAAAGEYASAIETLVTAISLIKQSKVAQDDRCKILISSLQDTLHGVETKSYSSGERARRSRSRDRDRDA</sequence>
<feature type="region of interest" description="Disordered" evidence="8">
    <location>
        <begin position="19"/>
        <end position="79"/>
    </location>
</feature>
<feature type="compositionally biased region" description="Pro residues" evidence="8">
    <location>
        <begin position="233"/>
        <end position="256"/>
    </location>
</feature>